<dbReference type="RefSeq" id="WP_187256700.1">
    <property type="nucleotide sequence ID" value="NZ_JBHULF010000014.1"/>
</dbReference>
<keyword evidence="1" id="KW-0812">Transmembrane</keyword>
<protein>
    <submittedName>
        <fullName evidence="2">Uncharacterized protein</fullName>
    </submittedName>
</protein>
<evidence type="ECO:0000313" key="2">
    <source>
        <dbReference type="EMBL" id="MBC6491408.1"/>
    </source>
</evidence>
<evidence type="ECO:0000256" key="1">
    <source>
        <dbReference type="SAM" id="Phobius"/>
    </source>
</evidence>
<feature type="transmembrane region" description="Helical" evidence="1">
    <location>
        <begin position="84"/>
        <end position="105"/>
    </location>
</feature>
<feature type="transmembrane region" description="Helical" evidence="1">
    <location>
        <begin position="55"/>
        <end position="72"/>
    </location>
</feature>
<name>A0ABR7M9Z7_9BACT</name>
<organism evidence="2 3">
    <name type="scientific">Flavihumibacter stibioxidans</name>
    <dbReference type="NCBI Taxonomy" id="1834163"/>
    <lineage>
        <taxon>Bacteria</taxon>
        <taxon>Pseudomonadati</taxon>
        <taxon>Bacteroidota</taxon>
        <taxon>Chitinophagia</taxon>
        <taxon>Chitinophagales</taxon>
        <taxon>Chitinophagaceae</taxon>
        <taxon>Flavihumibacter</taxon>
    </lineage>
</organism>
<keyword evidence="1" id="KW-1133">Transmembrane helix</keyword>
<comment type="caution">
    <text evidence="2">The sequence shown here is derived from an EMBL/GenBank/DDBJ whole genome shotgun (WGS) entry which is preliminary data.</text>
</comment>
<accession>A0ABR7M9Z7</accession>
<sequence>MFAINWKKVLLSLSISSVVLLIMSFVMLKLSIYLFPVLTMEYLSPVFRSAGKMDWLYYVHPLIISIALLWFWERYKGIFSGPCILRAFEVALVYGIVAMIPVLWLTFSAIDVSLQMILTWLLYGFIQAFAAGIVFAKLNP</sequence>
<dbReference type="Proteomes" id="UP000765802">
    <property type="component" value="Unassembled WGS sequence"/>
</dbReference>
<proteinExistence type="predicted"/>
<feature type="transmembrane region" description="Helical" evidence="1">
    <location>
        <begin position="9"/>
        <end position="35"/>
    </location>
</feature>
<keyword evidence="3" id="KW-1185">Reference proteome</keyword>
<evidence type="ECO:0000313" key="3">
    <source>
        <dbReference type="Proteomes" id="UP000765802"/>
    </source>
</evidence>
<gene>
    <name evidence="2" type="ORF">BC349_10215</name>
</gene>
<feature type="transmembrane region" description="Helical" evidence="1">
    <location>
        <begin position="117"/>
        <end position="136"/>
    </location>
</feature>
<dbReference type="EMBL" id="MBUA01000012">
    <property type="protein sequence ID" value="MBC6491408.1"/>
    <property type="molecule type" value="Genomic_DNA"/>
</dbReference>
<reference evidence="2 3" key="1">
    <citation type="submission" date="2016-07" db="EMBL/GenBank/DDBJ databases">
        <title>Genome analysis of Flavihumibacter stibioxidans YS-17.</title>
        <authorList>
            <person name="Shi K."/>
            <person name="Han Y."/>
            <person name="Wang G."/>
        </authorList>
    </citation>
    <scope>NUCLEOTIDE SEQUENCE [LARGE SCALE GENOMIC DNA]</scope>
    <source>
        <strain evidence="2 3">YS-17</strain>
    </source>
</reference>
<keyword evidence="1" id="KW-0472">Membrane</keyword>